<gene>
    <name evidence="3" type="ORF">F7732_15025</name>
</gene>
<reference evidence="3 4" key="1">
    <citation type="journal article" date="2014" name="Arch. Microbiol.">
        <title>Bacillus mesophilum sp. nov., strain IITR-54T, a novel 4-chlorobiphenyl dechlorinating bacterium.</title>
        <authorList>
            <person name="Manickam N."/>
            <person name="Singh N.K."/>
            <person name="Bajaj A."/>
            <person name="Kumar R.M."/>
            <person name="Kaur G."/>
            <person name="Kaur N."/>
            <person name="Bala M."/>
            <person name="Kumar A."/>
            <person name="Mayilraj S."/>
        </authorList>
    </citation>
    <scope>NUCLEOTIDE SEQUENCE [LARGE SCALE GENOMIC DNA]</scope>
    <source>
        <strain evidence="3 4">IITR-54</strain>
    </source>
</reference>
<dbReference type="AlphaFoldDB" id="A0A7V7RKT0"/>
<evidence type="ECO:0000259" key="2">
    <source>
        <dbReference type="Pfam" id="PF13786"/>
    </source>
</evidence>
<feature type="transmembrane region" description="Helical" evidence="1">
    <location>
        <begin position="260"/>
        <end position="288"/>
    </location>
</feature>
<organism evidence="3 4">
    <name type="scientific">Bacillus mesophilum</name>
    <dbReference type="NCBI Taxonomy" id="1071718"/>
    <lineage>
        <taxon>Bacteria</taxon>
        <taxon>Bacillati</taxon>
        <taxon>Bacillota</taxon>
        <taxon>Bacilli</taxon>
        <taxon>Bacillales</taxon>
        <taxon>Bacillaceae</taxon>
        <taxon>Bacillus</taxon>
    </lineage>
</organism>
<dbReference type="Pfam" id="PF13786">
    <property type="entry name" value="DUF4179"/>
    <property type="match status" value="1"/>
</dbReference>
<dbReference type="InterPro" id="IPR041916">
    <property type="entry name" value="Anti_sigma_zinc_sf"/>
</dbReference>
<name>A0A7V7RKT0_9BACI</name>
<dbReference type="EMBL" id="WBOT01000004">
    <property type="protein sequence ID" value="KAB2331970.1"/>
    <property type="molecule type" value="Genomic_DNA"/>
</dbReference>
<dbReference type="SUPFAM" id="SSF88659">
    <property type="entry name" value="Sigma3 and sigma4 domains of RNA polymerase sigma factors"/>
    <property type="match status" value="1"/>
</dbReference>
<keyword evidence="1" id="KW-0812">Transmembrane</keyword>
<dbReference type="InterPro" id="IPR013324">
    <property type="entry name" value="RNA_pol_sigma_r3/r4-like"/>
</dbReference>
<evidence type="ECO:0000256" key="1">
    <source>
        <dbReference type="SAM" id="Phobius"/>
    </source>
</evidence>
<dbReference type="InterPro" id="IPR036388">
    <property type="entry name" value="WH-like_DNA-bd_sf"/>
</dbReference>
<evidence type="ECO:0000313" key="4">
    <source>
        <dbReference type="Proteomes" id="UP000441354"/>
    </source>
</evidence>
<sequence>MRKRQDTGGNTFMIPAKTDKVHVSNISESSLIETLSWFDHHNQSLYYIALCHFTDHQKIEEVFYQSILKTDKESSRFKRETSYEGWVTANFIHKCQELAGGGIREETEGTEELIAAIYQLKKQEKEAILLTYVKGIPYDETAALLQLNIDQLKALLASGIQSIRETIGEGPEFKGCQEFIPHYLTYLDRAMERSEKIDFEIHLYHCQNCQEDLATFQEVKLMLADLPKKQMPAAIWRKLKERVEETEKQRQQKRKKRKRIGLITASVFTMLIALGFITGIFASTYYALSEDDPELRYYLQGNLGERLNLVAEDNGVKITIKSAIADEYQTLVYYEIEDLEEEHQYMMIYEDGVTVEDEFKSLSGMSYPRYYPPNIESDLNQREKNVYHGKLSLRPLVKDSGTIKLNIRNLQRVTKEGFINYDYAEAARGEWEFELPLTKQPSTEFALEGSAEIDGVEVTFNTLTSAPTSTVLQYTVEGDPTMQKMYTYMIDHLNVGETVVKSDFYGSYYNSTHNNNGSITTESLFDPLLGAEGNEMSIQFGSVHLSVTDSLTIPLDSIQEYPYTFEYADSTISIDNVQSRDATEITLSNYETANRSYDSLQYNVVTENDAEVTSMEMDGEGVIVDKNGKEYDIHNLSIPYEELVYPRHIRTVERTKYYGNNVTPTAIELYGYDSTKYLDDVVKVKINPAE</sequence>
<comment type="caution">
    <text evidence="3">The sequence shown here is derived from an EMBL/GenBank/DDBJ whole genome shotgun (WGS) entry which is preliminary data.</text>
</comment>
<dbReference type="Gene3D" id="1.10.10.1320">
    <property type="entry name" value="Anti-sigma factor, zinc-finger domain"/>
    <property type="match status" value="1"/>
</dbReference>
<dbReference type="InterPro" id="IPR025436">
    <property type="entry name" value="DUF4179"/>
</dbReference>
<evidence type="ECO:0000313" key="3">
    <source>
        <dbReference type="EMBL" id="KAB2331970.1"/>
    </source>
</evidence>
<proteinExistence type="predicted"/>
<keyword evidence="1" id="KW-0472">Membrane</keyword>
<keyword evidence="4" id="KW-1185">Reference proteome</keyword>
<feature type="domain" description="DUF4179" evidence="2">
    <location>
        <begin position="253"/>
        <end position="338"/>
    </location>
</feature>
<dbReference type="Gene3D" id="1.10.10.10">
    <property type="entry name" value="Winged helix-like DNA-binding domain superfamily/Winged helix DNA-binding domain"/>
    <property type="match status" value="1"/>
</dbReference>
<dbReference type="Proteomes" id="UP000441354">
    <property type="component" value="Unassembled WGS sequence"/>
</dbReference>
<accession>A0A7V7RKT0</accession>
<dbReference type="Gene3D" id="2.60.40.1630">
    <property type="entry name" value="bacillus anthracis domain"/>
    <property type="match status" value="1"/>
</dbReference>
<protein>
    <submittedName>
        <fullName evidence="3">DUF4179 domain-containing protein</fullName>
    </submittedName>
</protein>
<keyword evidence="1" id="KW-1133">Transmembrane helix</keyword>